<keyword evidence="5 7" id="KW-1133">Transmembrane helix</keyword>
<feature type="transmembrane region" description="Helical" evidence="7">
    <location>
        <begin position="254"/>
        <end position="276"/>
    </location>
</feature>
<evidence type="ECO:0000313" key="11">
    <source>
        <dbReference type="Proteomes" id="UP001058980"/>
    </source>
</evidence>
<dbReference type="PIRSF" id="PIRSF005419">
    <property type="entry name" value="FlhA"/>
    <property type="match status" value="1"/>
</dbReference>
<keyword evidence="9" id="KW-0282">Flagellum</keyword>
<keyword evidence="11" id="KW-1185">Reference proteome</keyword>
<sequence length="701" mass="75057">MNLNPRANQLLRASQLLLGGNLKSLAAPVLIIMILGMMILPLPPFILDLLFTFNIALAVMVLLVSMYTQKPLDFAAFPSVLLFSTLLRLSLNVASTRVVLLEGHTGPDAAGKVIEAFGHFLVGGNYAVGIVVFIILVVINFMVITKGAGRIAEVGARFTLDAMPGKQMAIDADLNAGLIGEEEARTRRKVIAQEADFYGSMDGASKFVRGDAVAGLLIMLINIIGGLIVGVVQHNLDLATAAKNYTLLTIGDGLVAQIPALVISTAAGVVVSRVATDEDVGQQVVSQLFNNPQVLGITAAILGLMGLIPGMPHFAFLLLALGLGALARWQFRKAAAAKVQATRPTPVAATAAPEVAEASWDDVALVDPLGLEVGYRLIPLVDRNQDGELLKRIKGIRKKFAQEIGFLAPVVHIRDNLELRPNQYRITLKGVIIGEGEAYPGQLLAIDPGQVSAPLQGTPTRDPAFGLPATWIDVGQRDQAQAYGYTVVDAGTVVATHLNHLINAHAHELLGRQEVQQLIERIGKDAPKLIEDLVPKTIALTTLQKVLQNLLEEQVPIRDMRTIIDTIAEHGARVQDPYDLTALVRLSLGRAITQSVFPGSGDLEVVGLDANLERILTQALSAGGGTGLEPGLADTLLRETQAAVTRQERQGLPSVLLVQHPLRSLLSRFLRRSLPQLKVLSYAEVPDTRNVKMTALIGGQA</sequence>
<keyword evidence="4 7" id="KW-0812">Transmembrane</keyword>
<dbReference type="PROSITE" id="PS00994">
    <property type="entry name" value="FHIPEP"/>
    <property type="match status" value="1"/>
</dbReference>
<keyword evidence="9" id="KW-0966">Cell projection</keyword>
<name>A0A5E4TJ02_9BURK</name>
<dbReference type="InterPro" id="IPR001712">
    <property type="entry name" value="T3SS_FHIPEP"/>
</dbReference>
<evidence type="ECO:0000313" key="9">
    <source>
        <dbReference type="EMBL" id="VVD87890.1"/>
    </source>
</evidence>
<dbReference type="OrthoDB" id="9759185at2"/>
<evidence type="ECO:0000256" key="1">
    <source>
        <dbReference type="ARBA" id="ARBA00004651"/>
    </source>
</evidence>
<dbReference type="NCBIfam" id="TIGR01398">
    <property type="entry name" value="FlhA"/>
    <property type="match status" value="1"/>
</dbReference>
<dbReference type="GO" id="GO:0005886">
    <property type="term" value="C:plasma membrane"/>
    <property type="evidence" value="ECO:0007669"/>
    <property type="project" value="UniProtKB-SubCell"/>
</dbReference>
<dbReference type="AlphaFoldDB" id="A0A5E4TJ02"/>
<evidence type="ECO:0000256" key="7">
    <source>
        <dbReference type="RuleBase" id="RU364093"/>
    </source>
</evidence>
<feature type="transmembrane region" description="Helical" evidence="7">
    <location>
        <begin position="213"/>
        <end position="234"/>
    </location>
</feature>
<dbReference type="Gene3D" id="1.10.8.540">
    <property type="entry name" value="FHIPEP family, domain 3"/>
    <property type="match status" value="1"/>
</dbReference>
<evidence type="ECO:0000256" key="5">
    <source>
        <dbReference type="ARBA" id="ARBA00022989"/>
    </source>
</evidence>
<dbReference type="PRINTS" id="PR00949">
    <property type="entry name" value="TYPE3IMAPROT"/>
</dbReference>
<gene>
    <name evidence="7 8" type="primary">flhA</name>
    <name evidence="8" type="ORF">NTU39_26385</name>
    <name evidence="9" type="ORF">PCO31010_01480</name>
</gene>
<evidence type="ECO:0000313" key="8">
    <source>
        <dbReference type="EMBL" id="UVA79465.1"/>
    </source>
</evidence>
<dbReference type="RefSeq" id="WP_150578067.1">
    <property type="nucleotide sequence ID" value="NZ_CABPSA010000002.1"/>
</dbReference>
<reference evidence="9 10" key="1">
    <citation type="submission" date="2019-08" db="EMBL/GenBank/DDBJ databases">
        <authorList>
            <person name="Peeters C."/>
        </authorList>
    </citation>
    <scope>NUCLEOTIDE SEQUENCE [LARGE SCALE GENOMIC DNA]</scope>
    <source>
        <strain evidence="9 10">LMG 31010</strain>
    </source>
</reference>
<dbReference type="Proteomes" id="UP000343335">
    <property type="component" value="Unassembled WGS sequence"/>
</dbReference>
<dbReference type="InterPro" id="IPR025505">
    <property type="entry name" value="FHIPEP_CS"/>
</dbReference>
<comment type="subcellular location">
    <subcellularLocation>
        <location evidence="1 7">Cell membrane</location>
        <topology evidence="1 7">Multi-pass membrane protein</topology>
    </subcellularLocation>
</comment>
<dbReference type="InterPro" id="IPR042196">
    <property type="entry name" value="FHIPEP_4"/>
</dbReference>
<dbReference type="EMBL" id="CABPSA010000002">
    <property type="protein sequence ID" value="VVD87890.1"/>
    <property type="molecule type" value="Genomic_DNA"/>
</dbReference>
<keyword evidence="9" id="KW-0969">Cilium</keyword>
<organism evidence="9 10">
    <name type="scientific">Pandoraea commovens</name>
    <dbReference type="NCBI Taxonomy" id="2508289"/>
    <lineage>
        <taxon>Bacteria</taxon>
        <taxon>Pseudomonadati</taxon>
        <taxon>Pseudomonadota</taxon>
        <taxon>Betaproteobacteria</taxon>
        <taxon>Burkholderiales</taxon>
        <taxon>Burkholderiaceae</taxon>
        <taxon>Pandoraea</taxon>
    </lineage>
</organism>
<proteinExistence type="inferred from homology"/>
<feature type="transmembrane region" description="Helical" evidence="7">
    <location>
        <begin position="288"/>
        <end position="308"/>
    </location>
</feature>
<feature type="transmembrane region" description="Helical" evidence="7">
    <location>
        <begin position="21"/>
        <end position="40"/>
    </location>
</feature>
<feature type="transmembrane region" description="Helical" evidence="7">
    <location>
        <begin position="126"/>
        <end position="144"/>
    </location>
</feature>
<accession>A0A5E4TJ02</accession>
<dbReference type="GO" id="GO:0009306">
    <property type="term" value="P:protein secretion"/>
    <property type="evidence" value="ECO:0007669"/>
    <property type="project" value="InterPro"/>
</dbReference>
<dbReference type="InterPro" id="IPR006301">
    <property type="entry name" value="FlhA"/>
</dbReference>
<keyword evidence="7" id="KW-1006">Bacterial flagellum protein export</keyword>
<keyword evidence="7" id="KW-1005">Bacterial flagellum biogenesis</keyword>
<dbReference type="PANTHER" id="PTHR30161:SF1">
    <property type="entry name" value="FLAGELLAR BIOSYNTHESIS PROTEIN FLHA-RELATED"/>
    <property type="match status" value="1"/>
</dbReference>
<dbReference type="Gene3D" id="3.40.50.12790">
    <property type="entry name" value="FHIPEP family, domain 4"/>
    <property type="match status" value="1"/>
</dbReference>
<dbReference type="PANTHER" id="PTHR30161">
    <property type="entry name" value="FLAGELLAR EXPORT PROTEIN, MEMBRANE FLHA SUBUNIT-RELATED"/>
    <property type="match status" value="1"/>
</dbReference>
<keyword evidence="7" id="KW-0813">Transport</keyword>
<dbReference type="Pfam" id="PF00771">
    <property type="entry name" value="FHIPEP"/>
    <property type="match status" value="1"/>
</dbReference>
<keyword evidence="7" id="KW-0653">Protein transport</keyword>
<keyword evidence="3 7" id="KW-1003">Cell membrane</keyword>
<feature type="transmembrane region" description="Helical" evidence="7">
    <location>
        <begin position="74"/>
        <end position="91"/>
    </location>
</feature>
<reference evidence="8" key="2">
    <citation type="submission" date="2022-08" db="EMBL/GenBank/DDBJ databases">
        <title>Multi-unit outbreak of Pandoraea commovens among non-cystic fibrosis intensive care patients from 2019 to 2021 in Berlin, Germany.</title>
        <authorList>
            <person name="Menzel P."/>
        </authorList>
    </citation>
    <scope>NUCLEOTIDE SEQUENCE</scope>
    <source>
        <strain evidence="8">LB-19-202-79</strain>
    </source>
</reference>
<evidence type="ECO:0000313" key="10">
    <source>
        <dbReference type="Proteomes" id="UP000343335"/>
    </source>
</evidence>
<evidence type="ECO:0000256" key="4">
    <source>
        <dbReference type="ARBA" id="ARBA00022692"/>
    </source>
</evidence>
<dbReference type="EMBL" id="CP102780">
    <property type="protein sequence ID" value="UVA79465.1"/>
    <property type="molecule type" value="Genomic_DNA"/>
</dbReference>
<dbReference type="GO" id="GO:0044780">
    <property type="term" value="P:bacterial-type flagellum assembly"/>
    <property type="evidence" value="ECO:0007669"/>
    <property type="project" value="InterPro"/>
</dbReference>
<protein>
    <recommendedName>
        <fullName evidence="7">Flagellar biosynthesis protein FlhA</fullName>
    </recommendedName>
</protein>
<dbReference type="InterPro" id="IPR042193">
    <property type="entry name" value="FHIPEP_3"/>
</dbReference>
<dbReference type="Gene3D" id="3.40.30.60">
    <property type="entry name" value="FHIPEP family, domain 1"/>
    <property type="match status" value="1"/>
</dbReference>
<dbReference type="InterPro" id="IPR042194">
    <property type="entry name" value="FHIPEP_1"/>
</dbReference>
<comment type="similarity">
    <text evidence="2 7">Belongs to the FHIPEP (flagella/HR/invasion proteins export pore) family.</text>
</comment>
<dbReference type="Proteomes" id="UP001058980">
    <property type="component" value="Chromosome"/>
</dbReference>
<feature type="transmembrane region" description="Helical" evidence="7">
    <location>
        <begin position="46"/>
        <end position="67"/>
    </location>
</feature>
<keyword evidence="6 7" id="KW-0472">Membrane</keyword>
<evidence type="ECO:0000256" key="6">
    <source>
        <dbReference type="ARBA" id="ARBA00023136"/>
    </source>
</evidence>
<evidence type="ECO:0000256" key="3">
    <source>
        <dbReference type="ARBA" id="ARBA00022475"/>
    </source>
</evidence>
<evidence type="ECO:0000256" key="2">
    <source>
        <dbReference type="ARBA" id="ARBA00008835"/>
    </source>
</evidence>
<comment type="function">
    <text evidence="7">Required for formation of the rod structure of the flagellar apparatus. Together with FliI and FliH, may constitute the export apparatus of flagellin.</text>
</comment>